<name>A0ABV5KLZ9_9BACL</name>
<evidence type="ECO:0000313" key="1">
    <source>
        <dbReference type="EMBL" id="MFB9326266.1"/>
    </source>
</evidence>
<accession>A0ABV5KLZ9</accession>
<proteinExistence type="predicted"/>
<keyword evidence="2" id="KW-1185">Reference proteome</keyword>
<gene>
    <name evidence="1" type="ORF">ACFFSY_10110</name>
</gene>
<dbReference type="EMBL" id="JBHMDO010000017">
    <property type="protein sequence ID" value="MFB9326266.1"/>
    <property type="molecule type" value="Genomic_DNA"/>
</dbReference>
<comment type="caution">
    <text evidence="1">The sequence shown here is derived from an EMBL/GenBank/DDBJ whole genome shotgun (WGS) entry which is preliminary data.</text>
</comment>
<dbReference type="Proteomes" id="UP001589747">
    <property type="component" value="Unassembled WGS sequence"/>
</dbReference>
<organism evidence="1 2">
    <name type="scientific">Paenibacillus aurantiacus</name>
    <dbReference type="NCBI Taxonomy" id="1936118"/>
    <lineage>
        <taxon>Bacteria</taxon>
        <taxon>Bacillati</taxon>
        <taxon>Bacillota</taxon>
        <taxon>Bacilli</taxon>
        <taxon>Bacillales</taxon>
        <taxon>Paenibacillaceae</taxon>
        <taxon>Paenibacillus</taxon>
    </lineage>
</organism>
<dbReference type="RefSeq" id="WP_377493376.1">
    <property type="nucleotide sequence ID" value="NZ_JBHMDO010000017.1"/>
</dbReference>
<reference evidence="1 2" key="1">
    <citation type="submission" date="2024-09" db="EMBL/GenBank/DDBJ databases">
        <authorList>
            <person name="Sun Q."/>
            <person name="Mori K."/>
        </authorList>
    </citation>
    <scope>NUCLEOTIDE SEQUENCE [LARGE SCALE GENOMIC DNA]</scope>
    <source>
        <strain evidence="1 2">TISTR 2452</strain>
    </source>
</reference>
<evidence type="ECO:0000313" key="2">
    <source>
        <dbReference type="Proteomes" id="UP001589747"/>
    </source>
</evidence>
<sequence length="434" mass="50064">MSKKQQPKGPHTYSYMILNNKNAGATFPVAVDYSFLQDLFQIERSYDEDEAVMFRRNSHPLRKFHVTEMSLRLMMTIFRRFNTEGSLIGVSIHRLYQLMNEEYEDAGSKEQFYAEVRKFIELKLISTNRSGIISQWRVESFKKGTGRFVLFNPVVFTKAFTDLPVAAQKLYLYVIGRNGQKVNAEFKEFLGPDCWLYTLTHKSRPAQVRELLRSLAALEPVAGASLFQEAAVAKDALGRWSLRCVPNPVYLVRHQAGQHYRLVPQAKVPYSKTVGRLRMLLAAFNIGDFEYMEHGQAFLRLAQLLHNSGLKKLRFAVRRLQEMMQRDRLLAADPILVLQSELADREFVQFMELARSTGIYPFIAGEETDEFALARPFQFYRVIRPYFSLKRFAAVCRRALPLLRSEGTTHGKADGEGFYLEDFLIGKFAGVRME</sequence>
<protein>
    <submittedName>
        <fullName evidence="1">Uncharacterized protein</fullName>
    </submittedName>
</protein>